<dbReference type="SUPFAM" id="SSF81383">
    <property type="entry name" value="F-box domain"/>
    <property type="match status" value="1"/>
</dbReference>
<evidence type="ECO:0008006" key="4">
    <source>
        <dbReference type="Google" id="ProtNLM"/>
    </source>
</evidence>
<accession>A0A8K0J8J0</accession>
<feature type="signal peptide" evidence="1">
    <location>
        <begin position="1"/>
        <end position="25"/>
    </location>
</feature>
<dbReference type="Proteomes" id="UP000811619">
    <property type="component" value="Unassembled WGS sequence"/>
</dbReference>
<sequence>MTTRAKRVYAMLFAILLVQKDMVRCAAVLDKAGYFALVYSLLPCSGALETSGSMRLATETIQTIFSLLSTQDFNAARHTCRLWLFASLDRKLLEDMLKKAGWWSSMLRIMTEMAVGRAPAICQEQIMSKWIARESNLARCDRSAFVQVGETDFRGLVGRFRRDDFPSDDFRLHGDVCFTVSLCGRYLIATLEQLAFVYELNHVCRHGQSGWAVPLRKRQGMPLGFMRPVAFIICPRRVLSCSMDTSSGRQSLAFLMEGRVGMVYDIDMTRDGRAGAASRMTGPLSSFRVAAQSSTADPDSCVCHQRSPYQPPLTETGDRSVYRNICNADDPPRSVDALTGQDLSRWFPLTTSSDVLYFLPVRRGTDTANKLRLISSASGLLNPLEPVKDSRHGLSTTIIGPERTSSVSLWDSPRTRAALQDMLEDPLDDVRHTGRLAWPACVVGRSRALRNGRLFDTGAGGMGKILARSADHYRAVPISDGYHILFTDPRTGCLCLGTDAPIGSVTRLLRKVWFRPPAAALSVIPILYAAGRDTRHRVRVAATFAAAGPAENPHTNQQLIAFFTVPPDLFHDVPARQDMYPPTAGDTMSHERDGRQSTSEAWRADDYYRAIDVFSGHFHDSPAFPLEICGQPIAVWENLTEIALDSSPEMIVWAFSSSGWARAWAVDYNRAQPLTRTVVQENGSIRLVDQDGDTLMTDAAFAAGGLADRGTPDPSGNVHAFDGTVGTNFVERRSRIGRTSWCTRARGSDRMSGTAYVDLIEEVNGIARLDVQLR</sequence>
<dbReference type="AlphaFoldDB" id="A0A8K0J8J0"/>
<dbReference type="EMBL" id="SRPY01000248">
    <property type="protein sequence ID" value="KAG5926638.1"/>
    <property type="molecule type" value="Genomic_DNA"/>
</dbReference>
<dbReference type="InterPro" id="IPR036047">
    <property type="entry name" value="F-box-like_dom_sf"/>
</dbReference>
<proteinExistence type="predicted"/>
<keyword evidence="1" id="KW-0732">Signal</keyword>
<name>A0A8K0J8J0_9HYPO</name>
<gene>
    <name evidence="2" type="ORF">E4U42_003075</name>
</gene>
<dbReference type="OrthoDB" id="1689567at2759"/>
<protein>
    <recommendedName>
        <fullName evidence="4">F-box domain-containing protein</fullName>
    </recommendedName>
</protein>
<comment type="caution">
    <text evidence="2">The sequence shown here is derived from an EMBL/GenBank/DDBJ whole genome shotgun (WGS) entry which is preliminary data.</text>
</comment>
<keyword evidence="3" id="KW-1185">Reference proteome</keyword>
<organism evidence="2 3">
    <name type="scientific">Claviceps africana</name>
    <dbReference type="NCBI Taxonomy" id="83212"/>
    <lineage>
        <taxon>Eukaryota</taxon>
        <taxon>Fungi</taxon>
        <taxon>Dikarya</taxon>
        <taxon>Ascomycota</taxon>
        <taxon>Pezizomycotina</taxon>
        <taxon>Sordariomycetes</taxon>
        <taxon>Hypocreomycetidae</taxon>
        <taxon>Hypocreales</taxon>
        <taxon>Clavicipitaceae</taxon>
        <taxon>Claviceps</taxon>
    </lineage>
</organism>
<evidence type="ECO:0000313" key="2">
    <source>
        <dbReference type="EMBL" id="KAG5926638.1"/>
    </source>
</evidence>
<evidence type="ECO:0000256" key="1">
    <source>
        <dbReference type="SAM" id="SignalP"/>
    </source>
</evidence>
<reference evidence="2" key="1">
    <citation type="journal article" date="2020" name="bioRxiv">
        <title>Whole genome comparisons of ergot fungi reveals the divergence and evolution of species within the genus Claviceps are the result of varying mechanisms driving genome evolution and host range expansion.</title>
        <authorList>
            <person name="Wyka S.A."/>
            <person name="Mondo S.J."/>
            <person name="Liu M."/>
            <person name="Dettman J."/>
            <person name="Nalam V."/>
            <person name="Broders K.D."/>
        </authorList>
    </citation>
    <scope>NUCLEOTIDE SEQUENCE</scope>
    <source>
        <strain evidence="2">CCC 489</strain>
    </source>
</reference>
<feature type="chain" id="PRO_5035443269" description="F-box domain-containing protein" evidence="1">
    <location>
        <begin position="26"/>
        <end position="774"/>
    </location>
</feature>
<evidence type="ECO:0000313" key="3">
    <source>
        <dbReference type="Proteomes" id="UP000811619"/>
    </source>
</evidence>